<keyword evidence="3 10" id="KW-0489">Methyltransferase</keyword>
<dbReference type="GO" id="GO:0008168">
    <property type="term" value="F:methyltransferase activity"/>
    <property type="evidence" value="ECO:0007669"/>
    <property type="project" value="UniProtKB-KW"/>
</dbReference>
<evidence type="ECO:0000256" key="8">
    <source>
        <dbReference type="SAM" id="Coils"/>
    </source>
</evidence>
<keyword evidence="8" id="KW-0175">Coiled coil</keyword>
<proteinExistence type="inferred from homology"/>
<reference evidence="10 11" key="1">
    <citation type="submission" date="2024-09" db="EMBL/GenBank/DDBJ databases">
        <authorList>
            <consortium name="All-Russian atlas of soil microorganisms"/>
            <consortium name="as a basis for the search for new antimicrobial producers and enzymes with unique properties"/>
            <person name="Sokolova E.A."/>
            <person name="Voronina E.N."/>
        </authorList>
    </citation>
    <scope>NUCLEOTIDE SEQUENCE [LARGE SCALE GENOMIC DNA]</scope>
    <source>
        <strain evidence="10 11">AF-22b-331.1</strain>
    </source>
</reference>
<keyword evidence="4 10" id="KW-0808">Transferase</keyword>
<evidence type="ECO:0000256" key="2">
    <source>
        <dbReference type="ARBA" id="ARBA00011900"/>
    </source>
</evidence>
<evidence type="ECO:0000313" key="11">
    <source>
        <dbReference type="Proteomes" id="UP001605261"/>
    </source>
</evidence>
<evidence type="ECO:0000259" key="9">
    <source>
        <dbReference type="Pfam" id="PF02384"/>
    </source>
</evidence>
<comment type="similarity">
    <text evidence="1">Belongs to the N(4)/N(6)-methyltransferase family.</text>
</comment>
<evidence type="ECO:0000256" key="7">
    <source>
        <dbReference type="ARBA" id="ARBA00047942"/>
    </source>
</evidence>
<comment type="catalytic activity">
    <reaction evidence="7">
        <text>a 2'-deoxyadenosine in DNA + S-adenosyl-L-methionine = an N(6)-methyl-2'-deoxyadenosine in DNA + S-adenosyl-L-homocysteine + H(+)</text>
        <dbReference type="Rhea" id="RHEA:15197"/>
        <dbReference type="Rhea" id="RHEA-COMP:12418"/>
        <dbReference type="Rhea" id="RHEA-COMP:12419"/>
        <dbReference type="ChEBI" id="CHEBI:15378"/>
        <dbReference type="ChEBI" id="CHEBI:57856"/>
        <dbReference type="ChEBI" id="CHEBI:59789"/>
        <dbReference type="ChEBI" id="CHEBI:90615"/>
        <dbReference type="ChEBI" id="CHEBI:90616"/>
        <dbReference type="EC" id="2.1.1.72"/>
    </reaction>
</comment>
<dbReference type="Proteomes" id="UP001605261">
    <property type="component" value="Unassembled WGS sequence"/>
</dbReference>
<evidence type="ECO:0000256" key="4">
    <source>
        <dbReference type="ARBA" id="ARBA00022679"/>
    </source>
</evidence>
<feature type="coiled-coil region" evidence="8">
    <location>
        <begin position="471"/>
        <end position="498"/>
    </location>
</feature>
<dbReference type="EMBL" id="JBHGCJ010000022">
    <property type="protein sequence ID" value="MFG6111511.1"/>
    <property type="molecule type" value="Genomic_DNA"/>
</dbReference>
<dbReference type="Gene3D" id="3.40.50.150">
    <property type="entry name" value="Vaccinia Virus protein VP39"/>
    <property type="match status" value="1"/>
</dbReference>
<evidence type="ECO:0000256" key="6">
    <source>
        <dbReference type="ARBA" id="ARBA00022747"/>
    </source>
</evidence>
<dbReference type="PANTHER" id="PTHR42933:SF3">
    <property type="entry name" value="TYPE I RESTRICTION ENZYME MJAVIII METHYLASE SUBUNIT"/>
    <property type="match status" value="1"/>
</dbReference>
<dbReference type="PANTHER" id="PTHR42933">
    <property type="entry name" value="SLR6095 PROTEIN"/>
    <property type="match status" value="1"/>
</dbReference>
<accession>A0ABW7D2R7</accession>
<dbReference type="GO" id="GO:0032259">
    <property type="term" value="P:methylation"/>
    <property type="evidence" value="ECO:0007669"/>
    <property type="project" value="UniProtKB-KW"/>
</dbReference>
<keyword evidence="5" id="KW-0949">S-adenosyl-L-methionine</keyword>
<dbReference type="EC" id="2.1.1.72" evidence="2"/>
<dbReference type="InterPro" id="IPR051537">
    <property type="entry name" value="DNA_Adenine_Mtase"/>
</dbReference>
<organism evidence="10 11">
    <name type="scientific">Stenotrophomonas nematodicola</name>
    <dbReference type="NCBI Taxonomy" id="2656746"/>
    <lineage>
        <taxon>Bacteria</taxon>
        <taxon>Pseudomonadati</taxon>
        <taxon>Pseudomonadota</taxon>
        <taxon>Gammaproteobacteria</taxon>
        <taxon>Lysobacterales</taxon>
        <taxon>Lysobacteraceae</taxon>
        <taxon>Stenotrophomonas</taxon>
    </lineage>
</organism>
<evidence type="ECO:0000313" key="10">
    <source>
        <dbReference type="EMBL" id="MFG6111511.1"/>
    </source>
</evidence>
<keyword evidence="6" id="KW-0680">Restriction system</keyword>
<keyword evidence="11" id="KW-1185">Reference proteome</keyword>
<dbReference type="InterPro" id="IPR003356">
    <property type="entry name" value="DNA_methylase_A-5"/>
</dbReference>
<dbReference type="RefSeq" id="WP_394164747.1">
    <property type="nucleotide sequence ID" value="NZ_JBHGCJ010000022.1"/>
</dbReference>
<gene>
    <name evidence="10" type="ORF">ACEU0G_001848</name>
</gene>
<protein>
    <recommendedName>
        <fullName evidence="2">site-specific DNA-methyltransferase (adenine-specific)</fullName>
        <ecNumber evidence="2">2.1.1.72</ecNumber>
    </recommendedName>
</protein>
<sequence length="507" mass="55228">MNRMAALPGAHATHAALNAARETLADAADAGAATYLLLALLLLKIASDTDAAAQDPDGAYGAPLDWPPTAPGAQLLVVPPEARFELLYRQRFSGDNERRIITALQRLTQANRATLAEVFDVLRLHDGWPRDADRRDVALSRLLGRLSVPALDFRSLRGTYRADIGQAVDRLLERSQPRRSPSAVAHVPDALGWLMAGLMDPGEDETICDVACHSGSLLLAASRWARTAHGARRHQLLGQEDDDTAWACARLRLLLHGEDNHALHAGTPLLHDTLVHPNGQLRRFHVQLTRPPFALAWSPERGMRDVHQRYVHGFPPRQWGHLALLQHMLKAMDPHTGRIAVVVPHGVLFRDGEEALIRRSLLEANLIDAVVGLPDRLFAGSPVATALLVLRAMRTDENVLFVDARRLSVATRRGPRLDSAAAEQVLALCRARADVAGVACLASPQTLASQAGNLSVARYVQPDDRGQVPTLDALRSQRARLRARLSALEQALEGDLAQVAERPAKAG</sequence>
<dbReference type="SUPFAM" id="SSF53335">
    <property type="entry name" value="S-adenosyl-L-methionine-dependent methyltransferases"/>
    <property type="match status" value="1"/>
</dbReference>
<comment type="caution">
    <text evidence="10">The sequence shown here is derived from an EMBL/GenBank/DDBJ whole genome shotgun (WGS) entry which is preliminary data.</text>
</comment>
<feature type="domain" description="DNA methylase adenine-specific" evidence="9">
    <location>
        <begin position="187"/>
        <end position="463"/>
    </location>
</feature>
<dbReference type="Pfam" id="PF02384">
    <property type="entry name" value="N6_Mtase"/>
    <property type="match status" value="1"/>
</dbReference>
<evidence type="ECO:0000256" key="5">
    <source>
        <dbReference type="ARBA" id="ARBA00022691"/>
    </source>
</evidence>
<evidence type="ECO:0000256" key="3">
    <source>
        <dbReference type="ARBA" id="ARBA00022603"/>
    </source>
</evidence>
<dbReference type="InterPro" id="IPR029063">
    <property type="entry name" value="SAM-dependent_MTases_sf"/>
</dbReference>
<name>A0ABW7D2R7_9GAMM</name>
<evidence type="ECO:0000256" key="1">
    <source>
        <dbReference type="ARBA" id="ARBA00006594"/>
    </source>
</evidence>